<accession>A0AAE0FIE3</accession>
<comment type="caution">
    <text evidence="5">The sequence shown here is derived from an EMBL/GenBank/DDBJ whole genome shotgun (WGS) entry which is preliminary data.</text>
</comment>
<keyword evidence="2" id="KW-0805">Transcription regulation</keyword>
<feature type="compositionally biased region" description="Basic and acidic residues" evidence="4">
    <location>
        <begin position="213"/>
        <end position="228"/>
    </location>
</feature>
<protein>
    <recommendedName>
        <fullName evidence="7">AP2/ERF domain-containing protein</fullName>
    </recommendedName>
</protein>
<organism evidence="5 6">
    <name type="scientific">Cymbomonas tetramitiformis</name>
    <dbReference type="NCBI Taxonomy" id="36881"/>
    <lineage>
        <taxon>Eukaryota</taxon>
        <taxon>Viridiplantae</taxon>
        <taxon>Chlorophyta</taxon>
        <taxon>Pyramimonadophyceae</taxon>
        <taxon>Pyramimonadales</taxon>
        <taxon>Pyramimonadaceae</taxon>
        <taxon>Cymbomonas</taxon>
    </lineage>
</organism>
<evidence type="ECO:0000256" key="3">
    <source>
        <dbReference type="ARBA" id="ARBA00023163"/>
    </source>
</evidence>
<dbReference type="EMBL" id="LGRX02017774">
    <property type="protein sequence ID" value="KAK3260381.1"/>
    <property type="molecule type" value="Genomic_DNA"/>
</dbReference>
<gene>
    <name evidence="5" type="ORF">CYMTET_30663</name>
</gene>
<feature type="region of interest" description="Disordered" evidence="4">
    <location>
        <begin position="156"/>
        <end position="185"/>
    </location>
</feature>
<evidence type="ECO:0000313" key="5">
    <source>
        <dbReference type="EMBL" id="KAK3260381.1"/>
    </source>
</evidence>
<proteinExistence type="predicted"/>
<keyword evidence="6" id="KW-1185">Reference proteome</keyword>
<evidence type="ECO:0000256" key="1">
    <source>
        <dbReference type="ARBA" id="ARBA00004123"/>
    </source>
</evidence>
<dbReference type="GO" id="GO:0005634">
    <property type="term" value="C:nucleus"/>
    <property type="evidence" value="ECO:0007669"/>
    <property type="project" value="UniProtKB-SubCell"/>
</dbReference>
<feature type="region of interest" description="Disordered" evidence="4">
    <location>
        <begin position="202"/>
        <end position="228"/>
    </location>
</feature>
<dbReference type="SUPFAM" id="SSF54171">
    <property type="entry name" value="DNA-binding domain"/>
    <property type="match status" value="1"/>
</dbReference>
<dbReference type="AlphaFoldDB" id="A0AAE0FIE3"/>
<dbReference type="GO" id="GO:0003700">
    <property type="term" value="F:DNA-binding transcription factor activity"/>
    <property type="evidence" value="ECO:0007669"/>
    <property type="project" value="InterPro"/>
</dbReference>
<keyword evidence="3" id="KW-0804">Transcription</keyword>
<dbReference type="GO" id="GO:0003677">
    <property type="term" value="F:DNA binding"/>
    <property type="evidence" value="ECO:0007669"/>
    <property type="project" value="InterPro"/>
</dbReference>
<sequence>MQACPQPAESESDVVRQELVRQASRRRELEAEAELLVSLEEEWARCLETAAAPEPTAETLVSEVRSSERDRTKLASTRCHGCPPPVSTQGELAELLFEHSGGSRFLGVHLCVTGEWAAWYGNEPLGRFTYEVTAARAFDDAAWATRRDAAELNFQRPEEPAAAESEGVQAVDAGGGVPQARPSTGERQACNFAGAATPFASTKRTAVQGGQEQLRRRAYGDTERNEVRPLGRCSEAEKRKVGDAADAKNKTTKRTKGVWWHKGIRKYQAVLSGIPGQQAVNLGHFKTESEAINVVEKARSEKLKFLAGSM</sequence>
<reference evidence="5 6" key="1">
    <citation type="journal article" date="2015" name="Genome Biol. Evol.">
        <title>Comparative Genomics of a Bacterivorous Green Alga Reveals Evolutionary Causalities and Consequences of Phago-Mixotrophic Mode of Nutrition.</title>
        <authorList>
            <person name="Burns J.A."/>
            <person name="Paasch A."/>
            <person name="Narechania A."/>
            <person name="Kim E."/>
        </authorList>
    </citation>
    <scope>NUCLEOTIDE SEQUENCE [LARGE SCALE GENOMIC DNA]</scope>
    <source>
        <strain evidence="5 6">PLY_AMNH</strain>
    </source>
</reference>
<evidence type="ECO:0008006" key="7">
    <source>
        <dbReference type="Google" id="ProtNLM"/>
    </source>
</evidence>
<evidence type="ECO:0000256" key="4">
    <source>
        <dbReference type="SAM" id="MobiDB-lite"/>
    </source>
</evidence>
<evidence type="ECO:0000256" key="2">
    <source>
        <dbReference type="ARBA" id="ARBA00023015"/>
    </source>
</evidence>
<dbReference type="InterPro" id="IPR036955">
    <property type="entry name" value="AP2/ERF_dom_sf"/>
</dbReference>
<dbReference type="Proteomes" id="UP001190700">
    <property type="component" value="Unassembled WGS sequence"/>
</dbReference>
<evidence type="ECO:0000313" key="6">
    <source>
        <dbReference type="Proteomes" id="UP001190700"/>
    </source>
</evidence>
<name>A0AAE0FIE3_9CHLO</name>
<dbReference type="Gene3D" id="3.30.730.10">
    <property type="entry name" value="AP2/ERF domain"/>
    <property type="match status" value="1"/>
</dbReference>
<feature type="compositionally biased region" description="Polar residues" evidence="4">
    <location>
        <begin position="202"/>
        <end position="211"/>
    </location>
</feature>
<comment type="subcellular location">
    <subcellularLocation>
        <location evidence="1">Nucleus</location>
    </subcellularLocation>
</comment>
<dbReference type="InterPro" id="IPR016177">
    <property type="entry name" value="DNA-bd_dom_sf"/>
</dbReference>